<dbReference type="OrthoDB" id="4323916at2759"/>
<gene>
    <name evidence="2" type="ORF">PROQFM164_S02g002791</name>
</gene>
<reference evidence="2" key="1">
    <citation type="journal article" date="2014" name="Nat. Commun.">
        <title>Multiple recent horizontal transfers of a large genomic region in cheese making fungi.</title>
        <authorList>
            <person name="Cheeseman K."/>
            <person name="Ropars J."/>
            <person name="Renault P."/>
            <person name="Dupont J."/>
            <person name="Gouzy J."/>
            <person name="Branca A."/>
            <person name="Abraham A.L."/>
            <person name="Ceppi M."/>
            <person name="Conseiller E."/>
            <person name="Debuchy R."/>
            <person name="Malagnac F."/>
            <person name="Goarin A."/>
            <person name="Silar P."/>
            <person name="Lacoste S."/>
            <person name="Sallet E."/>
            <person name="Bensimon A."/>
            <person name="Giraud T."/>
            <person name="Brygoo Y."/>
        </authorList>
    </citation>
    <scope>NUCLEOTIDE SEQUENCE [LARGE SCALE GENOMIC DNA]</scope>
    <source>
        <strain evidence="2">FM164</strain>
    </source>
</reference>
<sequence>MDASNSSPDQEKGEQRPYELPNLSNKDSNLEPSDHVLPLTSTSQYEEVTRHSLATEPFQPILKVLADLERDDPKFTFPAARLVGFYRRL</sequence>
<keyword evidence="3" id="KW-1185">Reference proteome</keyword>
<evidence type="ECO:0000256" key="1">
    <source>
        <dbReference type="SAM" id="MobiDB-lite"/>
    </source>
</evidence>
<evidence type="ECO:0000313" key="2">
    <source>
        <dbReference type="EMBL" id="CDM32640.1"/>
    </source>
</evidence>
<name>W6Q8D4_PENRF</name>
<dbReference type="Proteomes" id="UP000030686">
    <property type="component" value="Unassembled WGS sequence"/>
</dbReference>
<protein>
    <submittedName>
        <fullName evidence="2">Genomic scaffold, ProqFM164S02</fullName>
    </submittedName>
</protein>
<proteinExistence type="predicted"/>
<dbReference type="AlphaFoldDB" id="W6Q8D4"/>
<accession>W6Q8D4</accession>
<dbReference type="EMBL" id="HG792016">
    <property type="protein sequence ID" value="CDM32640.1"/>
    <property type="molecule type" value="Genomic_DNA"/>
</dbReference>
<feature type="region of interest" description="Disordered" evidence="1">
    <location>
        <begin position="1"/>
        <end position="51"/>
    </location>
</feature>
<organism evidence="2 3">
    <name type="scientific">Penicillium roqueforti (strain FM164)</name>
    <dbReference type="NCBI Taxonomy" id="1365484"/>
    <lineage>
        <taxon>Eukaryota</taxon>
        <taxon>Fungi</taxon>
        <taxon>Dikarya</taxon>
        <taxon>Ascomycota</taxon>
        <taxon>Pezizomycotina</taxon>
        <taxon>Eurotiomycetes</taxon>
        <taxon>Eurotiomycetidae</taxon>
        <taxon>Eurotiales</taxon>
        <taxon>Aspergillaceae</taxon>
        <taxon>Penicillium</taxon>
    </lineage>
</organism>
<evidence type="ECO:0000313" key="3">
    <source>
        <dbReference type="Proteomes" id="UP000030686"/>
    </source>
</evidence>